<dbReference type="Pfam" id="PF04397">
    <property type="entry name" value="LytTR"/>
    <property type="match status" value="1"/>
</dbReference>
<dbReference type="GO" id="GO:0000156">
    <property type="term" value="F:phosphorelay response regulator activity"/>
    <property type="evidence" value="ECO:0007669"/>
    <property type="project" value="InterPro"/>
</dbReference>
<feature type="modified residue" description="4-aspartylphosphate" evidence="1">
    <location>
        <position position="70"/>
    </location>
</feature>
<dbReference type="InterPro" id="IPR001789">
    <property type="entry name" value="Sig_transdc_resp-reg_receiver"/>
</dbReference>
<feature type="domain" description="HTH LytTR-type" evidence="3">
    <location>
        <begin position="141"/>
        <end position="234"/>
    </location>
</feature>
<keyword evidence="1" id="KW-0597">Phosphoprotein</keyword>
<dbReference type="Gene3D" id="3.40.50.2300">
    <property type="match status" value="1"/>
</dbReference>
<dbReference type="SMART" id="SM00850">
    <property type="entry name" value="LytTR"/>
    <property type="match status" value="1"/>
</dbReference>
<evidence type="ECO:0000256" key="1">
    <source>
        <dbReference type="PROSITE-ProRule" id="PRU00169"/>
    </source>
</evidence>
<organism evidence="4 5">
    <name type="scientific">Bizionia algoritergicola</name>
    <dbReference type="NCBI Taxonomy" id="291187"/>
    <lineage>
        <taxon>Bacteria</taxon>
        <taxon>Pseudomonadati</taxon>
        <taxon>Bacteroidota</taxon>
        <taxon>Flavobacteriia</taxon>
        <taxon>Flavobacteriales</taxon>
        <taxon>Flavobacteriaceae</taxon>
        <taxon>Bizionia</taxon>
    </lineage>
</organism>
<accession>A0A5D0QT86</accession>
<dbReference type="InterPro" id="IPR007492">
    <property type="entry name" value="LytTR_DNA-bd_dom"/>
</dbReference>
<dbReference type="Proteomes" id="UP000324358">
    <property type="component" value="Unassembled WGS sequence"/>
</dbReference>
<dbReference type="SUPFAM" id="SSF52172">
    <property type="entry name" value="CheY-like"/>
    <property type="match status" value="1"/>
</dbReference>
<feature type="domain" description="Response regulatory" evidence="2">
    <location>
        <begin position="20"/>
        <end position="133"/>
    </location>
</feature>
<dbReference type="PANTHER" id="PTHR37299">
    <property type="entry name" value="TRANSCRIPTIONAL REGULATOR-RELATED"/>
    <property type="match status" value="1"/>
</dbReference>
<sequence>MAFHFHLKKRWIMTKTQNDKILIVEDDVIISEYILEMLQDAHFKNIKIAHTKEDAEYNMTHFKPHIILMDINLGGKNSGIELSKFKNNHATVIFITGQQDYALMSAALKTNPDAYLTKPIKKVDLLASISLAIYKKQSQTFQFKDGYDTISLEFSDIMYIMADGNYINIYTNVRKYTIRQSLNTISKLLPLDVFKQSHRSFLINSNKIERLTATSVIINSVEIPLSRTFAKHFK</sequence>
<dbReference type="PANTHER" id="PTHR37299:SF1">
    <property type="entry name" value="STAGE 0 SPORULATION PROTEIN A HOMOLOG"/>
    <property type="match status" value="1"/>
</dbReference>
<dbReference type="EMBL" id="VSKL01000005">
    <property type="protein sequence ID" value="TYB72135.1"/>
    <property type="molecule type" value="Genomic_DNA"/>
</dbReference>
<dbReference type="InterPro" id="IPR011006">
    <property type="entry name" value="CheY-like_superfamily"/>
</dbReference>
<evidence type="ECO:0000259" key="3">
    <source>
        <dbReference type="PROSITE" id="PS50930"/>
    </source>
</evidence>
<evidence type="ECO:0000259" key="2">
    <source>
        <dbReference type="PROSITE" id="PS50110"/>
    </source>
</evidence>
<dbReference type="AlphaFoldDB" id="A0A5D0QT86"/>
<dbReference type="OrthoDB" id="2962330at2"/>
<dbReference type="Gene3D" id="2.40.50.1020">
    <property type="entry name" value="LytTr DNA-binding domain"/>
    <property type="match status" value="1"/>
</dbReference>
<dbReference type="PROSITE" id="PS50110">
    <property type="entry name" value="RESPONSE_REGULATORY"/>
    <property type="match status" value="1"/>
</dbReference>
<evidence type="ECO:0000313" key="5">
    <source>
        <dbReference type="Proteomes" id="UP000324358"/>
    </source>
</evidence>
<dbReference type="GO" id="GO:0003677">
    <property type="term" value="F:DNA binding"/>
    <property type="evidence" value="ECO:0007669"/>
    <property type="project" value="InterPro"/>
</dbReference>
<comment type="caution">
    <text evidence="4">The sequence shown here is derived from an EMBL/GenBank/DDBJ whole genome shotgun (WGS) entry which is preliminary data.</text>
</comment>
<dbReference type="Pfam" id="PF00072">
    <property type="entry name" value="Response_reg"/>
    <property type="match status" value="1"/>
</dbReference>
<dbReference type="InterPro" id="IPR046947">
    <property type="entry name" value="LytR-like"/>
</dbReference>
<evidence type="ECO:0000313" key="4">
    <source>
        <dbReference type="EMBL" id="TYB72135.1"/>
    </source>
</evidence>
<proteinExistence type="predicted"/>
<reference evidence="4 5" key="1">
    <citation type="submission" date="2019-08" db="EMBL/GenBank/DDBJ databases">
        <title>Genomes of Antarctic Bizionia species.</title>
        <authorList>
            <person name="Bowman J.P."/>
        </authorList>
    </citation>
    <scope>NUCLEOTIDE SEQUENCE [LARGE SCALE GENOMIC DNA]</scope>
    <source>
        <strain evidence="4 5">APA-1</strain>
    </source>
</reference>
<dbReference type="PROSITE" id="PS50930">
    <property type="entry name" value="HTH_LYTTR"/>
    <property type="match status" value="1"/>
</dbReference>
<protein>
    <submittedName>
        <fullName evidence="4">Response regulator transcription factor</fullName>
    </submittedName>
</protein>
<dbReference type="SMART" id="SM00448">
    <property type="entry name" value="REC"/>
    <property type="match status" value="1"/>
</dbReference>
<gene>
    <name evidence="4" type="ORF">ES675_13325</name>
</gene>
<keyword evidence="5" id="KW-1185">Reference proteome</keyword>
<name>A0A5D0QT86_9FLAO</name>